<proteinExistence type="inferred from homology"/>
<dbReference type="GO" id="GO:0004252">
    <property type="term" value="F:serine-type endopeptidase activity"/>
    <property type="evidence" value="ECO:0007669"/>
    <property type="project" value="UniProtKB-UniRule"/>
</dbReference>
<dbReference type="SUPFAM" id="SSF52743">
    <property type="entry name" value="Subtilisin-like"/>
    <property type="match status" value="1"/>
</dbReference>
<dbReference type="PANTHER" id="PTHR43806:SF11">
    <property type="entry name" value="CEREVISIN-RELATED"/>
    <property type="match status" value="1"/>
</dbReference>
<dbReference type="PROSITE" id="PS51257">
    <property type="entry name" value="PROKAR_LIPOPROTEIN"/>
    <property type="match status" value="1"/>
</dbReference>
<dbReference type="InterPro" id="IPR036852">
    <property type="entry name" value="Peptidase_S8/S53_dom_sf"/>
</dbReference>
<dbReference type="InterPro" id="IPR022398">
    <property type="entry name" value="Peptidase_S8_His-AS"/>
</dbReference>
<evidence type="ECO:0000256" key="5">
    <source>
        <dbReference type="PROSITE-ProRule" id="PRU01240"/>
    </source>
</evidence>
<dbReference type="RefSeq" id="WP_135802747.1">
    <property type="nucleotide sequence ID" value="NZ_SRPF01000002.1"/>
</dbReference>
<dbReference type="AlphaFoldDB" id="A0A4Z1BR70"/>
<evidence type="ECO:0000313" key="8">
    <source>
        <dbReference type="EMBL" id="TGN40085.1"/>
    </source>
</evidence>
<dbReference type="InterPro" id="IPR015500">
    <property type="entry name" value="Peptidase_S8_subtilisin-rel"/>
</dbReference>
<gene>
    <name evidence="8" type="ORF">E5Q11_07270</name>
</gene>
<keyword evidence="3 5" id="KW-0378">Hydrolase</keyword>
<dbReference type="EMBL" id="SRPF01000002">
    <property type="protein sequence ID" value="TGN40085.1"/>
    <property type="molecule type" value="Genomic_DNA"/>
</dbReference>
<keyword evidence="2 5" id="KW-0645">Protease</keyword>
<dbReference type="GO" id="GO:0006508">
    <property type="term" value="P:proteolysis"/>
    <property type="evidence" value="ECO:0007669"/>
    <property type="project" value="UniProtKB-KW"/>
</dbReference>
<comment type="similarity">
    <text evidence="1 5">Belongs to the peptidase S8 family.</text>
</comment>
<evidence type="ECO:0000256" key="4">
    <source>
        <dbReference type="ARBA" id="ARBA00022825"/>
    </source>
</evidence>
<organism evidence="8 9">
    <name type="scientific">Marinobacter confluentis</name>
    <dbReference type="NCBI Taxonomy" id="1697557"/>
    <lineage>
        <taxon>Bacteria</taxon>
        <taxon>Pseudomonadati</taxon>
        <taxon>Pseudomonadota</taxon>
        <taxon>Gammaproteobacteria</taxon>
        <taxon>Pseudomonadales</taxon>
        <taxon>Marinobacteraceae</taxon>
        <taxon>Marinobacter</taxon>
    </lineage>
</organism>
<evidence type="ECO:0000259" key="7">
    <source>
        <dbReference type="Pfam" id="PF00082"/>
    </source>
</evidence>
<dbReference type="PROSITE" id="PS00137">
    <property type="entry name" value="SUBTILASE_HIS"/>
    <property type="match status" value="1"/>
</dbReference>
<feature type="active site" description="Charge relay system" evidence="5">
    <location>
        <position position="339"/>
    </location>
</feature>
<name>A0A4Z1BR70_9GAMM</name>
<dbReference type="PRINTS" id="PR00723">
    <property type="entry name" value="SUBTILISIN"/>
</dbReference>
<dbReference type="InterPro" id="IPR050131">
    <property type="entry name" value="Peptidase_S8_subtilisin-like"/>
</dbReference>
<dbReference type="PANTHER" id="PTHR43806">
    <property type="entry name" value="PEPTIDASE S8"/>
    <property type="match status" value="1"/>
</dbReference>
<dbReference type="Pfam" id="PF00082">
    <property type="entry name" value="Peptidase_S8"/>
    <property type="match status" value="1"/>
</dbReference>
<reference evidence="8 9" key="1">
    <citation type="submission" date="2019-04" db="EMBL/GenBank/DDBJ databases">
        <authorList>
            <person name="Park S."/>
            <person name="Yoon J.-H."/>
        </authorList>
    </citation>
    <scope>NUCLEOTIDE SEQUENCE [LARGE SCALE GENOMIC DNA]</scope>
    <source>
        <strain evidence="8 9">HJM-18</strain>
    </source>
</reference>
<protein>
    <recommendedName>
        <fullName evidence="7">Peptidase S8/S53 domain-containing protein</fullName>
    </recommendedName>
</protein>
<dbReference type="Proteomes" id="UP000298325">
    <property type="component" value="Unassembled WGS sequence"/>
</dbReference>
<evidence type="ECO:0000256" key="6">
    <source>
        <dbReference type="SAM" id="MobiDB-lite"/>
    </source>
</evidence>
<evidence type="ECO:0000256" key="2">
    <source>
        <dbReference type="ARBA" id="ARBA00022670"/>
    </source>
</evidence>
<dbReference type="InterPro" id="IPR017309">
    <property type="entry name" value="Pept_S8A_subtilisin_proteobac"/>
</dbReference>
<comment type="caution">
    <text evidence="8">The sequence shown here is derived from an EMBL/GenBank/DDBJ whole genome shotgun (WGS) entry which is preliminary data.</text>
</comment>
<feature type="domain" description="Peptidase S8/S53" evidence="7">
    <location>
        <begin position="330"/>
        <end position="630"/>
    </location>
</feature>
<feature type="active site" description="Charge relay system" evidence="5">
    <location>
        <position position="403"/>
    </location>
</feature>
<feature type="region of interest" description="Disordered" evidence="6">
    <location>
        <begin position="378"/>
        <end position="401"/>
    </location>
</feature>
<sequence length="884" mass="91704">MAGFFRTAMVLAGCGIWMAGCGGGGGNSNSEPPPDLSGSIAIETNTRIDLDTADEIRLGLSVNNDLPENAQGLPANAAVGGYLSSAGGDYIGPASRFRFYRDHIDLYTAELIPGTRISLQIFSSPADFLATDAELPTRRVRILKSEAGGLIEATEPVSATSNLDPINITLPDGFEPGSYIIELSTSAGRPFRYVLSLADPTSVRGFNARYTEPAFVMDEAVVRMAPQAGVQALAALGVSSRKHLGDDVWLIQRGPTGVRAMSGSAGAGERKAAIDWVRSLGQQPGIDLAEPNYVYASMMVAPDDDDLYSRQWALPFIQVPLAWQVAETSGAGVGIAVLDTGLFSVTPVAGGNWHPDLAENVRLLPGIMDYVSGSLDIDQEDTGLRDSNPADPGDGRAQSSNFHGTHVAGIAAAADNAEGIVGVAPNALIYPVRVLGRDGLGSGADLIAAINWAAAQPEIDVLNLSLGGLGPSELLKSAIDNAYKNGEGQLIVAAAGNEASDQATYPAAYANVVGVGAVAGDGVRAGYSNVGPSVDVMAPGGDGSRDANQDGFPDVIVSSWGTDEGGEFLPSYAALQGTSMAAPHVAGVYALMKGKLRADGSDYTPEQFLASLRAGALTRQVGPAFEYGAGLIDALFAMDAALAGDLPVTLSSSPSALQFNAAVTSAELVLNAFPENEQVTVESATSSASWLLATIDQPQPPSSSARVTVTAETGQLDAQKRYATELDISYLTASEGVKALTVPVSLKLGTSPDEKEAGRHYVLVISAEGENNGGVVSQAVVTSANGRYTFAFDDIEPGNYFLVAGTDTDNNGFICENGEACAEYPVNGLPETISLGNDPVSGVVLSTSFRRPAISALGLPRIGFEGYRVEPEKTGPSAIREYAP</sequence>
<evidence type="ECO:0000313" key="9">
    <source>
        <dbReference type="Proteomes" id="UP000298325"/>
    </source>
</evidence>
<dbReference type="OrthoDB" id="9790784at2"/>
<keyword evidence="9" id="KW-1185">Reference proteome</keyword>
<dbReference type="Gene3D" id="3.40.50.200">
    <property type="entry name" value="Peptidase S8/S53 domain"/>
    <property type="match status" value="1"/>
</dbReference>
<dbReference type="PROSITE" id="PS51892">
    <property type="entry name" value="SUBTILASE"/>
    <property type="match status" value="1"/>
</dbReference>
<dbReference type="PIRSF" id="PIRSF037893">
    <property type="entry name" value="Subtilisin_rel_Maqu_2796"/>
    <property type="match status" value="1"/>
</dbReference>
<evidence type="ECO:0000256" key="3">
    <source>
        <dbReference type="ARBA" id="ARBA00022801"/>
    </source>
</evidence>
<evidence type="ECO:0000256" key="1">
    <source>
        <dbReference type="ARBA" id="ARBA00011073"/>
    </source>
</evidence>
<dbReference type="PROSITE" id="PS00138">
    <property type="entry name" value="SUBTILASE_SER"/>
    <property type="match status" value="1"/>
</dbReference>
<keyword evidence="4 5" id="KW-0720">Serine protease</keyword>
<dbReference type="InterPro" id="IPR023828">
    <property type="entry name" value="Peptidase_S8_Ser-AS"/>
</dbReference>
<feature type="active site" description="Charge relay system" evidence="5">
    <location>
        <position position="579"/>
    </location>
</feature>
<accession>A0A4Z1BR70</accession>
<dbReference type="InterPro" id="IPR000209">
    <property type="entry name" value="Peptidase_S8/S53_dom"/>
</dbReference>